<protein>
    <submittedName>
        <fullName evidence="6">Enoyl-CoA hydratase</fullName>
    </submittedName>
</protein>
<evidence type="ECO:0000256" key="3">
    <source>
        <dbReference type="ARBA" id="ARBA00023315"/>
    </source>
</evidence>
<sequence length="467" mass="49116">MENLTFDELTVGQCARLVRTVTLADIQAFAAVSGDLNPTHLNPAYADATLFNGVVAHGMLGAALISALFGTQFPGPGTVYLGQELRFIRPVRIGDTLTVLATVAARDEQQKHVVMDCLVSNQHGQAVLEGQARLLAPATKVRVPRVDAPRIQLFDPEARFNALLDKVQGLPIVRCAVVHPVDAGSLAGAMDAASHGLIQPVLIGPEGRIRRTAEEAGISLHGAAIIAVEHSHAAAEMAADLAARREVEVLMKGSLHTDELLKALLAQPLLRTGRRLSHVFRFDVPLYPKPLLITDAAINIRPTLAEKADIIQNAIDFAQVLGTQQPRVAILSAVETVTASIPSTLDAAALCKMAERGQITGGLLDGPLAFDNAISMDAARIKGIASQVAGQADILAVPDLESGNMVAKQLEYLAGASGSGLVLGARVPIALTSRADGPQARVASAVLAVLAAAHERKKQADNAWKQG</sequence>
<dbReference type="SUPFAM" id="SSF53659">
    <property type="entry name" value="Isocitrate/Isopropylmalate dehydrogenase-like"/>
    <property type="match status" value="1"/>
</dbReference>
<dbReference type="AlphaFoldDB" id="A0A2R3QAT9"/>
<dbReference type="EMBL" id="CP027667">
    <property type="protein sequence ID" value="AVO48908.1"/>
    <property type="molecule type" value="Genomic_DNA"/>
</dbReference>
<dbReference type="Proteomes" id="UP000237925">
    <property type="component" value="Chromosome"/>
</dbReference>
<dbReference type="Pfam" id="PF01515">
    <property type="entry name" value="PTA_PTB"/>
    <property type="match status" value="1"/>
</dbReference>
<dbReference type="InterPro" id="IPR029069">
    <property type="entry name" value="HotDog_dom_sf"/>
</dbReference>
<evidence type="ECO:0000259" key="5">
    <source>
        <dbReference type="Pfam" id="PF01575"/>
    </source>
</evidence>
<name>A0A2R3QAT9_9BURK</name>
<organism evidence="6 7">
    <name type="scientific">Melaminivora suipulveris</name>
    <dbReference type="NCBI Taxonomy" id="2109913"/>
    <lineage>
        <taxon>Bacteria</taxon>
        <taxon>Pseudomonadati</taxon>
        <taxon>Pseudomonadota</taxon>
        <taxon>Betaproteobacteria</taxon>
        <taxon>Burkholderiales</taxon>
        <taxon>Comamonadaceae</taxon>
        <taxon>Melaminivora</taxon>
    </lineage>
</organism>
<dbReference type="CDD" id="cd03449">
    <property type="entry name" value="R_hydratase"/>
    <property type="match status" value="1"/>
</dbReference>
<dbReference type="InterPro" id="IPR050500">
    <property type="entry name" value="Phos_Acetyltrans/Butyryltrans"/>
</dbReference>
<evidence type="ECO:0000256" key="2">
    <source>
        <dbReference type="ARBA" id="ARBA00023239"/>
    </source>
</evidence>
<dbReference type="GO" id="GO:0016836">
    <property type="term" value="F:hydro-lyase activity"/>
    <property type="evidence" value="ECO:0007669"/>
    <property type="project" value="UniProtKB-ARBA"/>
</dbReference>
<dbReference type="PANTHER" id="PTHR43356">
    <property type="entry name" value="PHOSPHATE ACETYLTRANSFERASE"/>
    <property type="match status" value="1"/>
</dbReference>
<feature type="domain" description="MaoC-like" evidence="5">
    <location>
        <begin position="18"/>
        <end position="112"/>
    </location>
</feature>
<dbReference type="PANTHER" id="PTHR43356:SF2">
    <property type="entry name" value="PHOSPHATE ACETYLTRANSFERASE"/>
    <property type="match status" value="1"/>
</dbReference>
<dbReference type="Gene3D" id="3.10.129.10">
    <property type="entry name" value="Hotdog Thioesterase"/>
    <property type="match status" value="1"/>
</dbReference>
<accession>A0A2R3QAT9</accession>
<proteinExistence type="predicted"/>
<dbReference type="Gene3D" id="3.40.718.10">
    <property type="entry name" value="Isopropylmalate Dehydrogenase"/>
    <property type="match status" value="1"/>
</dbReference>
<dbReference type="InterPro" id="IPR002539">
    <property type="entry name" value="MaoC-like_dom"/>
</dbReference>
<evidence type="ECO:0000256" key="1">
    <source>
        <dbReference type="ARBA" id="ARBA00022679"/>
    </source>
</evidence>
<dbReference type="KEGG" id="mela:C6568_06340"/>
<keyword evidence="1" id="KW-0808">Transferase</keyword>
<dbReference type="SUPFAM" id="SSF54637">
    <property type="entry name" value="Thioesterase/thiol ester dehydrase-isomerase"/>
    <property type="match status" value="1"/>
</dbReference>
<evidence type="ECO:0000313" key="6">
    <source>
        <dbReference type="EMBL" id="AVO48908.1"/>
    </source>
</evidence>
<dbReference type="NCBIfam" id="NF008852">
    <property type="entry name" value="PRK11890.1"/>
    <property type="match status" value="1"/>
</dbReference>
<dbReference type="NCBIfam" id="NF006045">
    <property type="entry name" value="PRK08190.1"/>
    <property type="match status" value="1"/>
</dbReference>
<keyword evidence="2" id="KW-0456">Lyase</keyword>
<keyword evidence="7" id="KW-1185">Reference proteome</keyword>
<dbReference type="Pfam" id="PF01575">
    <property type="entry name" value="MaoC_dehydratas"/>
    <property type="match status" value="1"/>
</dbReference>
<gene>
    <name evidence="6" type="ORF">C6568_06340</name>
</gene>
<evidence type="ECO:0000313" key="7">
    <source>
        <dbReference type="Proteomes" id="UP000237925"/>
    </source>
</evidence>
<evidence type="ECO:0000259" key="4">
    <source>
        <dbReference type="Pfam" id="PF01515"/>
    </source>
</evidence>
<feature type="domain" description="Phosphate acetyl/butaryl transferase" evidence="4">
    <location>
        <begin position="237"/>
        <end position="448"/>
    </location>
</feature>
<reference evidence="6 7" key="1">
    <citation type="submission" date="2018-03" db="EMBL/GenBank/DDBJ databases">
        <title>Genome sequencing of Melaminivora sp.</title>
        <authorList>
            <person name="Kim S.-J."/>
            <person name="Heo J."/>
            <person name="Ahn J.-H."/>
            <person name="Kwon S.-W."/>
        </authorList>
    </citation>
    <scope>NUCLEOTIDE SEQUENCE [LARGE SCALE GENOMIC DNA]</scope>
    <source>
        <strain evidence="6 7">SC2-9</strain>
    </source>
</reference>
<dbReference type="GO" id="GO:0016746">
    <property type="term" value="F:acyltransferase activity"/>
    <property type="evidence" value="ECO:0007669"/>
    <property type="project" value="UniProtKB-KW"/>
</dbReference>
<dbReference type="InterPro" id="IPR002505">
    <property type="entry name" value="PTA_PTB"/>
</dbReference>
<keyword evidence="3" id="KW-0012">Acyltransferase</keyword>
<dbReference type="FunFam" id="3.10.129.10:FF:000042">
    <property type="entry name" value="MaoC domain protein dehydratase"/>
    <property type="match status" value="1"/>
</dbReference>
<dbReference type="OrthoDB" id="9774179at2"/>